<reference evidence="2" key="2">
    <citation type="submission" date="2015-01" db="EMBL/GenBank/DDBJ databases">
        <title>Evolutionary Origins and Diversification of the Mycorrhizal Mutualists.</title>
        <authorList>
            <consortium name="DOE Joint Genome Institute"/>
            <consortium name="Mycorrhizal Genomics Consortium"/>
            <person name="Kohler A."/>
            <person name="Kuo A."/>
            <person name="Nagy L.G."/>
            <person name="Floudas D."/>
            <person name="Copeland A."/>
            <person name="Barry K.W."/>
            <person name="Cichocki N."/>
            <person name="Veneault-Fourrey C."/>
            <person name="LaButti K."/>
            <person name="Lindquist E.A."/>
            <person name="Lipzen A."/>
            <person name="Lundell T."/>
            <person name="Morin E."/>
            <person name="Murat C."/>
            <person name="Riley R."/>
            <person name="Ohm R."/>
            <person name="Sun H."/>
            <person name="Tunlid A."/>
            <person name="Henrissat B."/>
            <person name="Grigoriev I.V."/>
            <person name="Hibbett D.S."/>
            <person name="Martin F."/>
        </authorList>
    </citation>
    <scope>NUCLEOTIDE SEQUENCE [LARGE SCALE GENOMIC DNA]</scope>
    <source>
        <strain evidence="2">F 1598</strain>
    </source>
</reference>
<evidence type="ECO:0000313" key="1">
    <source>
        <dbReference type="EMBL" id="KIM79756.1"/>
    </source>
</evidence>
<accession>A0A0C3FJU2</accession>
<keyword evidence="2" id="KW-1185">Reference proteome</keyword>
<organism evidence="1 2">
    <name type="scientific">Piloderma croceum (strain F 1598)</name>
    <dbReference type="NCBI Taxonomy" id="765440"/>
    <lineage>
        <taxon>Eukaryota</taxon>
        <taxon>Fungi</taxon>
        <taxon>Dikarya</taxon>
        <taxon>Basidiomycota</taxon>
        <taxon>Agaricomycotina</taxon>
        <taxon>Agaricomycetes</taxon>
        <taxon>Agaricomycetidae</taxon>
        <taxon>Atheliales</taxon>
        <taxon>Atheliaceae</taxon>
        <taxon>Piloderma</taxon>
    </lineage>
</organism>
<evidence type="ECO:0000313" key="2">
    <source>
        <dbReference type="Proteomes" id="UP000054166"/>
    </source>
</evidence>
<gene>
    <name evidence="1" type="ORF">PILCRDRAFT_823325</name>
</gene>
<name>A0A0C3FJU2_PILCF</name>
<sequence>MQPNHPVRKEARWKIREQTMQYREVLTLATPKVLQEEVRKFLIRPRHYSPHNRIAIILSGAKM</sequence>
<reference evidence="1 2" key="1">
    <citation type="submission" date="2014-04" db="EMBL/GenBank/DDBJ databases">
        <authorList>
            <consortium name="DOE Joint Genome Institute"/>
            <person name="Kuo A."/>
            <person name="Tarkka M."/>
            <person name="Buscot F."/>
            <person name="Kohler A."/>
            <person name="Nagy L.G."/>
            <person name="Floudas D."/>
            <person name="Copeland A."/>
            <person name="Barry K.W."/>
            <person name="Cichocki N."/>
            <person name="Veneault-Fourrey C."/>
            <person name="LaButti K."/>
            <person name="Lindquist E.A."/>
            <person name="Lipzen A."/>
            <person name="Lundell T."/>
            <person name="Morin E."/>
            <person name="Murat C."/>
            <person name="Sun H."/>
            <person name="Tunlid A."/>
            <person name="Henrissat B."/>
            <person name="Grigoriev I.V."/>
            <person name="Hibbett D.S."/>
            <person name="Martin F."/>
            <person name="Nordberg H.P."/>
            <person name="Cantor M.N."/>
            <person name="Hua S.X."/>
        </authorList>
    </citation>
    <scope>NUCLEOTIDE SEQUENCE [LARGE SCALE GENOMIC DNA]</scope>
    <source>
        <strain evidence="1 2">F 1598</strain>
    </source>
</reference>
<dbReference type="AlphaFoldDB" id="A0A0C3FJU2"/>
<protein>
    <submittedName>
        <fullName evidence="1">Uncharacterized protein</fullName>
    </submittedName>
</protein>
<dbReference type="Proteomes" id="UP000054166">
    <property type="component" value="Unassembled WGS sequence"/>
</dbReference>
<proteinExistence type="predicted"/>
<dbReference type="HOGENOM" id="CLU_2886639_0_0_1"/>
<dbReference type="EMBL" id="KN833008">
    <property type="protein sequence ID" value="KIM79756.1"/>
    <property type="molecule type" value="Genomic_DNA"/>
</dbReference>
<dbReference type="InParanoid" id="A0A0C3FJU2"/>